<feature type="domain" description="Adrift-type SAM-dependent 2'-O-MTase" evidence="9">
    <location>
        <begin position="86"/>
        <end position="297"/>
    </location>
</feature>
<dbReference type="GO" id="GO:0032259">
    <property type="term" value="P:methylation"/>
    <property type="evidence" value="ECO:0007669"/>
    <property type="project" value="UniProtKB-KW"/>
</dbReference>
<dbReference type="Gene3D" id="3.40.50.12760">
    <property type="match status" value="1"/>
</dbReference>
<gene>
    <name evidence="10" type="ORF">Zmor_027792</name>
</gene>
<name>A0AA38HNT4_9CUCU</name>
<evidence type="ECO:0000256" key="4">
    <source>
        <dbReference type="ARBA" id="ARBA00022679"/>
    </source>
</evidence>
<evidence type="ECO:0000256" key="1">
    <source>
        <dbReference type="ARBA" id="ARBA00012770"/>
    </source>
</evidence>
<evidence type="ECO:0000256" key="8">
    <source>
        <dbReference type="SAM" id="Phobius"/>
    </source>
</evidence>
<dbReference type="PANTHER" id="PTHR16121:SF2">
    <property type="entry name" value="CAP-SPECIFIC MRNA (NUCLEOSIDE-2'-O-)-METHYLTRANSFERASE 2"/>
    <property type="match status" value="1"/>
</dbReference>
<feature type="binding site" evidence="7">
    <location>
        <position position="144"/>
    </location>
    <ligand>
        <name>S-adenosyl-L-methionine</name>
        <dbReference type="ChEBI" id="CHEBI:59789"/>
    </ligand>
</feature>
<protein>
    <recommendedName>
        <fullName evidence="2">Cap-specific mRNA (nucleoside-2'-O-)-methyltransferase 2</fullName>
        <ecNumber evidence="1">2.1.1.296</ecNumber>
    </recommendedName>
</protein>
<feature type="binding site" evidence="7">
    <location>
        <position position="125"/>
    </location>
    <ligand>
        <name>S-adenosyl-L-methionine</name>
        <dbReference type="ChEBI" id="CHEBI:59789"/>
    </ligand>
</feature>
<keyword evidence="3 7" id="KW-0489">Methyltransferase</keyword>
<dbReference type="GO" id="GO:0120550">
    <property type="term" value="F:methyltransferase cap2 activity"/>
    <property type="evidence" value="ECO:0007669"/>
    <property type="project" value="UniProtKB-EC"/>
</dbReference>
<evidence type="ECO:0000256" key="3">
    <source>
        <dbReference type="ARBA" id="ARBA00022603"/>
    </source>
</evidence>
<dbReference type="GO" id="GO:0004483">
    <property type="term" value="F:methyltransferase cap1 activity"/>
    <property type="evidence" value="ECO:0007669"/>
    <property type="project" value="UniProtKB-ARBA"/>
</dbReference>
<dbReference type="SUPFAM" id="SSF53335">
    <property type="entry name" value="S-adenosyl-L-methionine-dependent methyltransferases"/>
    <property type="match status" value="1"/>
</dbReference>
<keyword evidence="8" id="KW-0472">Membrane</keyword>
<evidence type="ECO:0000313" key="11">
    <source>
        <dbReference type="Proteomes" id="UP001168821"/>
    </source>
</evidence>
<keyword evidence="5 7" id="KW-0949">S-adenosyl-L-methionine</keyword>
<evidence type="ECO:0000313" key="10">
    <source>
        <dbReference type="EMBL" id="KAJ3641280.1"/>
    </source>
</evidence>
<dbReference type="InterPro" id="IPR029063">
    <property type="entry name" value="SAM-dependent_MTases_sf"/>
</dbReference>
<evidence type="ECO:0000256" key="7">
    <source>
        <dbReference type="PROSITE-ProRule" id="PRU00946"/>
    </source>
</evidence>
<dbReference type="InterPro" id="IPR002877">
    <property type="entry name" value="RNA_MeTrfase_FtsJ_dom"/>
</dbReference>
<dbReference type="InterPro" id="IPR050851">
    <property type="entry name" value="mRNA_Cap_2O-Ribose_MeTrfase"/>
</dbReference>
<feature type="binding site" evidence="7">
    <location>
        <position position="210"/>
    </location>
    <ligand>
        <name>S-adenosyl-L-methionine</name>
        <dbReference type="ChEBI" id="CHEBI:59789"/>
    </ligand>
</feature>
<feature type="transmembrane region" description="Helical" evidence="8">
    <location>
        <begin position="517"/>
        <end position="537"/>
    </location>
</feature>
<comment type="catalytic activity">
    <reaction evidence="6">
        <text>a 5'-end (N(7)-methyl 5'-triphosphoguanosine)-(2'-O-methyl-ribonucleoside)-(ribonucleotide) in mRNA + S-adenosyl-L-methionine = a 5'-end (N(7)-methyl 5'-triphosphoguanosine)-(2'-O-methyl-ribonucleoside)-(2'-O-methyl-ribonucleotide) in mRNA + S-adenosyl-L-homocysteine + H(+)</text>
        <dbReference type="Rhea" id="RHEA:67024"/>
        <dbReference type="Rhea" id="RHEA-COMP:17169"/>
        <dbReference type="Rhea" id="RHEA-COMP:17170"/>
        <dbReference type="ChEBI" id="CHEBI:15378"/>
        <dbReference type="ChEBI" id="CHEBI:57856"/>
        <dbReference type="ChEBI" id="CHEBI:59789"/>
        <dbReference type="ChEBI" id="CHEBI:167612"/>
        <dbReference type="ChEBI" id="CHEBI:167614"/>
        <dbReference type="EC" id="2.1.1.296"/>
    </reaction>
</comment>
<comment type="caution">
    <text evidence="10">The sequence shown here is derived from an EMBL/GenBank/DDBJ whole genome shotgun (WGS) entry which is preliminary data.</text>
</comment>
<organism evidence="10 11">
    <name type="scientific">Zophobas morio</name>
    <dbReference type="NCBI Taxonomy" id="2755281"/>
    <lineage>
        <taxon>Eukaryota</taxon>
        <taxon>Metazoa</taxon>
        <taxon>Ecdysozoa</taxon>
        <taxon>Arthropoda</taxon>
        <taxon>Hexapoda</taxon>
        <taxon>Insecta</taxon>
        <taxon>Pterygota</taxon>
        <taxon>Neoptera</taxon>
        <taxon>Endopterygota</taxon>
        <taxon>Coleoptera</taxon>
        <taxon>Polyphaga</taxon>
        <taxon>Cucujiformia</taxon>
        <taxon>Tenebrionidae</taxon>
        <taxon>Zophobas</taxon>
    </lineage>
</organism>
<dbReference type="GO" id="GO:0005737">
    <property type="term" value="C:cytoplasm"/>
    <property type="evidence" value="ECO:0007669"/>
    <property type="project" value="TreeGrafter"/>
</dbReference>
<dbReference type="PANTHER" id="PTHR16121">
    <property type="entry name" value="CAP-SPECIFIC MRNA (NUCLEOSIDE-2'-O-)-METHYLTRANSFERASE 1-RELATED"/>
    <property type="match status" value="1"/>
</dbReference>
<evidence type="ECO:0000256" key="2">
    <source>
        <dbReference type="ARBA" id="ARBA00021134"/>
    </source>
</evidence>
<dbReference type="GO" id="GO:0005634">
    <property type="term" value="C:nucleus"/>
    <property type="evidence" value="ECO:0007669"/>
    <property type="project" value="TreeGrafter"/>
</dbReference>
<sequence>MNKSKKTKHLFDKKIDFEKTEALELPQEAYGCSKWSLPSFQAEKENLNKTKSLLNQFDLEEWSRHTKHRDPSSYIIRFVKQKFQPELVTQAWCKFYECLCSYPIIPKDAISSGRFSSVHLCEAPGAFVSALNHFMASHDLGLQWEWYANSLNPDYEGNSLQEMIPDDRLVRYTYENWYFGTDWTGNITKYHNYVGLLEKVREKVWLVTADGSIDCSLDPGNQEACVEFLHYCETMTALSILREGGTYVLKIFTAFEDSTICLLFLLNVVFRKVSVFKPASSKSGNSEVYVVCQEYKGGAVLEPLWDKLMLPYKLGHFDDKSMFDLNEIDKEFLNQLLRVTTYFKKKQIERISDNISNFKNESKIEAGKVHQIKVYVANRYIHKYGLKSIPLQYKLVKNVDVSQFLPTDFKKLDFVDRVCKIEVRNLVAVSVTGDILDIKIGERINEVKSSRFCKKELLLKFTLSNKSKNDSFLYQCVHKILSHSTTVINFDHCNFSTYSEFQRYIFYRILNSSGCNFVFVKIPFVTNFLAGLMFVLISSYDKVYVHRSGFMVVADYTGRSFERAKQFLEIVERKYASCEFPCDIFQILSPSLLYNNTYFEFLWNYNNLVLSKI</sequence>
<dbReference type="InterPro" id="IPR025807">
    <property type="entry name" value="Adrift-typ_MeTrfase"/>
</dbReference>
<dbReference type="AlphaFoldDB" id="A0AA38HNT4"/>
<keyword evidence="11" id="KW-1185">Reference proteome</keyword>
<keyword evidence="8" id="KW-1133">Transmembrane helix</keyword>
<dbReference type="Proteomes" id="UP001168821">
    <property type="component" value="Unassembled WGS sequence"/>
</dbReference>
<keyword evidence="8" id="KW-0812">Transmembrane</keyword>
<dbReference type="GO" id="GO:0006370">
    <property type="term" value="P:7-methylguanosine mRNA capping"/>
    <property type="evidence" value="ECO:0007669"/>
    <property type="project" value="TreeGrafter"/>
</dbReference>
<evidence type="ECO:0000259" key="9">
    <source>
        <dbReference type="PROSITE" id="PS51614"/>
    </source>
</evidence>
<dbReference type="EC" id="2.1.1.296" evidence="1"/>
<dbReference type="PROSITE" id="PS51614">
    <property type="entry name" value="SAM_MT_ADRIFT"/>
    <property type="match status" value="1"/>
</dbReference>
<evidence type="ECO:0000256" key="6">
    <source>
        <dbReference type="ARBA" id="ARBA00049477"/>
    </source>
</evidence>
<accession>A0AA38HNT4</accession>
<dbReference type="EMBL" id="JALNTZ010000009">
    <property type="protein sequence ID" value="KAJ3641280.1"/>
    <property type="molecule type" value="Genomic_DNA"/>
</dbReference>
<dbReference type="Pfam" id="PF01728">
    <property type="entry name" value="FtsJ"/>
    <property type="match status" value="1"/>
</dbReference>
<reference evidence="10" key="1">
    <citation type="journal article" date="2023" name="G3 (Bethesda)">
        <title>Whole genome assemblies of Zophobas morio and Tenebrio molitor.</title>
        <authorList>
            <person name="Kaur S."/>
            <person name="Stinson S.A."/>
            <person name="diCenzo G.C."/>
        </authorList>
    </citation>
    <scope>NUCLEOTIDE SEQUENCE</scope>
    <source>
        <strain evidence="10">QUZm001</strain>
    </source>
</reference>
<proteinExistence type="predicted"/>
<evidence type="ECO:0000256" key="5">
    <source>
        <dbReference type="ARBA" id="ARBA00022691"/>
    </source>
</evidence>
<keyword evidence="4 7" id="KW-0808">Transferase</keyword>
<feature type="active site" description="Proton acceptor" evidence="7">
    <location>
        <position position="250"/>
    </location>
</feature>